<organism evidence="3 4">
    <name type="scientific">Pristionchus mayeri</name>
    <dbReference type="NCBI Taxonomy" id="1317129"/>
    <lineage>
        <taxon>Eukaryota</taxon>
        <taxon>Metazoa</taxon>
        <taxon>Ecdysozoa</taxon>
        <taxon>Nematoda</taxon>
        <taxon>Chromadorea</taxon>
        <taxon>Rhabditida</taxon>
        <taxon>Rhabditina</taxon>
        <taxon>Diplogasteromorpha</taxon>
        <taxon>Diplogasteroidea</taxon>
        <taxon>Neodiplogasteridae</taxon>
        <taxon>Pristionchus</taxon>
    </lineage>
</organism>
<dbReference type="Proteomes" id="UP001328107">
    <property type="component" value="Unassembled WGS sequence"/>
</dbReference>
<proteinExistence type="predicted"/>
<feature type="signal peptide" evidence="2">
    <location>
        <begin position="1"/>
        <end position="18"/>
    </location>
</feature>
<accession>A0AAN5IB76</accession>
<feature type="non-terminal residue" evidence="3">
    <location>
        <position position="1"/>
    </location>
</feature>
<evidence type="ECO:0000256" key="1">
    <source>
        <dbReference type="SAM" id="Phobius"/>
    </source>
</evidence>
<evidence type="ECO:0000313" key="4">
    <source>
        <dbReference type="Proteomes" id="UP001328107"/>
    </source>
</evidence>
<evidence type="ECO:0000313" key="3">
    <source>
        <dbReference type="EMBL" id="GMR59652.1"/>
    </source>
</evidence>
<protein>
    <submittedName>
        <fullName evidence="3">Uncharacterized protein</fullName>
    </submittedName>
</protein>
<dbReference type="AlphaFoldDB" id="A0AAN5IB76"/>
<sequence length="78" mass="8635">LLLALFFSFSLMVLQGLAGYLINCPASLAFSLLLNVLLSSGFLLLQFVVVDEEVTSLSDSMKNWGRIHTERSPYTIIP</sequence>
<feature type="transmembrane region" description="Helical" evidence="1">
    <location>
        <begin position="28"/>
        <end position="50"/>
    </location>
</feature>
<keyword evidence="2" id="KW-0732">Signal</keyword>
<keyword evidence="4" id="KW-1185">Reference proteome</keyword>
<keyword evidence="1" id="KW-1133">Transmembrane helix</keyword>
<dbReference type="EMBL" id="BTRK01000006">
    <property type="protein sequence ID" value="GMR59652.1"/>
    <property type="molecule type" value="Genomic_DNA"/>
</dbReference>
<name>A0AAN5IB76_9BILA</name>
<evidence type="ECO:0000256" key="2">
    <source>
        <dbReference type="SAM" id="SignalP"/>
    </source>
</evidence>
<keyword evidence="1" id="KW-0472">Membrane</keyword>
<feature type="chain" id="PRO_5042983691" evidence="2">
    <location>
        <begin position="19"/>
        <end position="78"/>
    </location>
</feature>
<comment type="caution">
    <text evidence="3">The sequence shown here is derived from an EMBL/GenBank/DDBJ whole genome shotgun (WGS) entry which is preliminary data.</text>
</comment>
<keyword evidence="1" id="KW-0812">Transmembrane</keyword>
<gene>
    <name evidence="3" type="ORF">PMAYCL1PPCAC_29847</name>
</gene>
<reference evidence="4" key="1">
    <citation type="submission" date="2022-10" db="EMBL/GenBank/DDBJ databases">
        <title>Genome assembly of Pristionchus species.</title>
        <authorList>
            <person name="Yoshida K."/>
            <person name="Sommer R.J."/>
        </authorList>
    </citation>
    <scope>NUCLEOTIDE SEQUENCE [LARGE SCALE GENOMIC DNA]</scope>
    <source>
        <strain evidence="4">RS5460</strain>
    </source>
</reference>